<dbReference type="STRING" id="65499.SAMN04488000_105226"/>
<dbReference type="PANTHER" id="PTHR43662:SF3">
    <property type="entry name" value="DOMAIN PROTEIN, PUTATIVE (AFU_ORTHOLOGUE AFUA_6G11970)-RELATED"/>
    <property type="match status" value="1"/>
</dbReference>
<gene>
    <name evidence="5" type="ORF">SAMN04488000_105226</name>
</gene>
<feature type="region of interest" description="Disordered" evidence="2">
    <location>
        <begin position="273"/>
        <end position="315"/>
    </location>
</feature>
<evidence type="ECO:0000256" key="2">
    <source>
        <dbReference type="SAM" id="MobiDB-lite"/>
    </source>
</evidence>
<reference evidence="6" key="1">
    <citation type="submission" date="2016-10" db="EMBL/GenBank/DDBJ databases">
        <authorList>
            <person name="Varghese N."/>
            <person name="Submissions S."/>
        </authorList>
    </citation>
    <scope>NUCLEOTIDE SEQUENCE [LARGE SCALE GENOMIC DNA]</scope>
    <source>
        <strain evidence="6">DSM 44437</strain>
    </source>
</reference>
<feature type="region of interest" description="Disordered" evidence="2">
    <location>
        <begin position="148"/>
        <end position="175"/>
    </location>
</feature>
<protein>
    <recommendedName>
        <fullName evidence="4">DUF1996 domain-containing protein</fullName>
    </recommendedName>
</protein>
<name>A0A1H9K8V5_9PSEU</name>
<evidence type="ECO:0000259" key="4">
    <source>
        <dbReference type="Pfam" id="PF09362"/>
    </source>
</evidence>
<feature type="signal peptide" evidence="3">
    <location>
        <begin position="1"/>
        <end position="23"/>
    </location>
</feature>
<dbReference type="OrthoDB" id="581239at2"/>
<evidence type="ECO:0000313" key="5">
    <source>
        <dbReference type="EMBL" id="SEQ95502.1"/>
    </source>
</evidence>
<keyword evidence="6" id="KW-1185">Reference proteome</keyword>
<organism evidence="5 6">
    <name type="scientific">Lentzea albida</name>
    <dbReference type="NCBI Taxonomy" id="65499"/>
    <lineage>
        <taxon>Bacteria</taxon>
        <taxon>Bacillati</taxon>
        <taxon>Actinomycetota</taxon>
        <taxon>Actinomycetes</taxon>
        <taxon>Pseudonocardiales</taxon>
        <taxon>Pseudonocardiaceae</taxon>
        <taxon>Lentzea</taxon>
    </lineage>
</organism>
<feature type="domain" description="DUF1996" evidence="4">
    <location>
        <begin position="332"/>
        <end position="466"/>
    </location>
</feature>
<dbReference type="InterPro" id="IPR018535">
    <property type="entry name" value="DUF1996"/>
</dbReference>
<dbReference type="EMBL" id="FOFV01000005">
    <property type="protein sequence ID" value="SEQ95502.1"/>
    <property type="molecule type" value="Genomic_DNA"/>
</dbReference>
<evidence type="ECO:0000313" key="6">
    <source>
        <dbReference type="Proteomes" id="UP000199503"/>
    </source>
</evidence>
<sequence length="489" mass="52850">MAIHRRKSTIWLTAAAAAMAVVAGGAAVVAISSSDGSALADGADKSLFVDITKVKPNVKKPRQQNNATTGTFTVNCGRNENGHFNPDNFIAQPGVRNGAQHLHDYVGNLSTNADSNNQSLQAAGTTCKNGDKSAYFWPVVRIIDEEPEEAAPPAEQAPPKKDDKAQQDKDKAAKEAAQLECPDVASLLPENVPDAAQAEIDKELENLENVTAEAEKKVASTKAQDRDNVIVGPTREKRAAILNRMMLAFSRQGQQAPDLNPAAACAVKDKAAGEQGLDNGGENSDDAQAEGTEQKKQQANPEEGADNELEGNEGKIQRPAVVDLTFRGSPVGKVTAMPKFLRVLYGDAKAGQNGPKNAKASWTCTGFEDKVLMDKYPICPQGSKVKRVHDFPSCWDGKNIDSANHRDHIVFPDANGKCKQGFKAVPQLRISLTYNIPLDVQKDGRYLVDSFPEEEHNPLTDHDDFANVMSQKIMNRLVNCVNSGKKCRE</sequence>
<feature type="coiled-coil region" evidence="1">
    <location>
        <begin position="197"/>
        <end position="224"/>
    </location>
</feature>
<dbReference type="Pfam" id="PF09362">
    <property type="entry name" value="DUF1996"/>
    <property type="match status" value="1"/>
</dbReference>
<dbReference type="Proteomes" id="UP000199503">
    <property type="component" value="Unassembled WGS sequence"/>
</dbReference>
<dbReference type="PANTHER" id="PTHR43662">
    <property type="match status" value="1"/>
</dbReference>
<dbReference type="AlphaFoldDB" id="A0A1H9K8V5"/>
<feature type="chain" id="PRO_5039090414" description="DUF1996 domain-containing protein" evidence="3">
    <location>
        <begin position="24"/>
        <end position="489"/>
    </location>
</feature>
<proteinExistence type="predicted"/>
<accession>A0A1H9K8V5</accession>
<evidence type="ECO:0000256" key="1">
    <source>
        <dbReference type="SAM" id="Coils"/>
    </source>
</evidence>
<feature type="compositionally biased region" description="Basic and acidic residues" evidence="2">
    <location>
        <begin position="158"/>
        <end position="174"/>
    </location>
</feature>
<dbReference type="RefSeq" id="WP_089916315.1">
    <property type="nucleotide sequence ID" value="NZ_FOFV01000005.1"/>
</dbReference>
<keyword evidence="1" id="KW-0175">Coiled coil</keyword>
<evidence type="ECO:0000256" key="3">
    <source>
        <dbReference type="SAM" id="SignalP"/>
    </source>
</evidence>
<keyword evidence="3" id="KW-0732">Signal</keyword>